<dbReference type="OrthoDB" id="669653at2"/>
<proteinExistence type="predicted"/>
<feature type="signal peptide" evidence="1">
    <location>
        <begin position="1"/>
        <end position="24"/>
    </location>
</feature>
<reference evidence="2 3" key="1">
    <citation type="submission" date="2016-11" db="EMBL/GenBank/DDBJ databases">
        <authorList>
            <person name="Jaros S."/>
            <person name="Januszkiewicz K."/>
            <person name="Wedrychowicz H."/>
        </authorList>
    </citation>
    <scope>NUCLEOTIDE SEQUENCE [LARGE SCALE GENOMIC DNA]</scope>
    <source>
        <strain evidence="2 3">DSM 18119</strain>
    </source>
</reference>
<evidence type="ECO:0000313" key="2">
    <source>
        <dbReference type="EMBL" id="SHF97954.1"/>
    </source>
</evidence>
<feature type="chain" id="PRO_5012951476" description="DUF4367 domain-containing protein" evidence="1">
    <location>
        <begin position="25"/>
        <end position="185"/>
    </location>
</feature>
<organism evidence="2 3">
    <name type="scientific">Flavisolibacter ginsengisoli DSM 18119</name>
    <dbReference type="NCBI Taxonomy" id="1121884"/>
    <lineage>
        <taxon>Bacteria</taxon>
        <taxon>Pseudomonadati</taxon>
        <taxon>Bacteroidota</taxon>
        <taxon>Chitinophagia</taxon>
        <taxon>Chitinophagales</taxon>
        <taxon>Chitinophagaceae</taxon>
        <taxon>Flavisolibacter</taxon>
    </lineage>
</organism>
<dbReference type="EMBL" id="FQUU01000026">
    <property type="protein sequence ID" value="SHF97954.1"/>
    <property type="molecule type" value="Genomic_DNA"/>
</dbReference>
<name>A0A1M5G2T3_9BACT</name>
<evidence type="ECO:0000313" key="3">
    <source>
        <dbReference type="Proteomes" id="UP000184048"/>
    </source>
</evidence>
<gene>
    <name evidence="2" type="ORF">SAMN02745131_04027</name>
</gene>
<dbReference type="PROSITE" id="PS51257">
    <property type="entry name" value="PROKAR_LIPOPROTEIN"/>
    <property type="match status" value="1"/>
</dbReference>
<accession>A0A1M5G2T3</accession>
<dbReference type="AlphaFoldDB" id="A0A1M5G2T3"/>
<keyword evidence="3" id="KW-1185">Reference proteome</keyword>
<keyword evidence="1" id="KW-0732">Signal</keyword>
<evidence type="ECO:0000256" key="1">
    <source>
        <dbReference type="SAM" id="SignalP"/>
    </source>
</evidence>
<evidence type="ECO:0008006" key="4">
    <source>
        <dbReference type="Google" id="ProtNLM"/>
    </source>
</evidence>
<sequence>MKRILPIFLSMVILLIACNPSVKTEQISETNNEAKVKPVSTPKDPLVVKMQELGSLQPLGLDELAALLPQSLNGIRRSGLTMNNNMGYATAHADYEKNNKTDMRVTLYDCSGTSGLAWFRDSYASKLKDGSKQIELNGGKAIEEFDNQTKVTSITYLTRGRILVNISSRDMDPEKVKEAAGQIGR</sequence>
<dbReference type="RefSeq" id="WP_139256515.1">
    <property type="nucleotide sequence ID" value="NZ_FQUU01000026.1"/>
</dbReference>
<protein>
    <recommendedName>
        <fullName evidence="4">DUF4367 domain-containing protein</fullName>
    </recommendedName>
</protein>
<dbReference type="Proteomes" id="UP000184048">
    <property type="component" value="Unassembled WGS sequence"/>
</dbReference>